<dbReference type="OrthoDB" id="9809796at2"/>
<dbReference type="InterPro" id="IPR013221">
    <property type="entry name" value="Mur_ligase_cen"/>
</dbReference>
<reference evidence="14 15" key="1">
    <citation type="submission" date="2017-02" db="EMBL/GenBank/DDBJ databases">
        <authorList>
            <person name="Peterson S.W."/>
        </authorList>
    </citation>
    <scope>NUCLEOTIDE SEQUENCE [LARGE SCALE GENOMIC DNA]</scope>
    <source>
        <strain evidence="14 15">DSM 18034</strain>
    </source>
</reference>
<dbReference type="STRING" id="1121442.SAMN02745702_01187"/>
<comment type="catalytic activity">
    <reaction evidence="9 10">
        <text>UDP-N-acetyl-alpha-D-muramoyl-L-alanine + D-glutamate + ATP = UDP-N-acetyl-alpha-D-muramoyl-L-alanyl-D-glutamate + ADP + phosphate + H(+)</text>
        <dbReference type="Rhea" id="RHEA:16429"/>
        <dbReference type="ChEBI" id="CHEBI:15378"/>
        <dbReference type="ChEBI" id="CHEBI:29986"/>
        <dbReference type="ChEBI" id="CHEBI:30616"/>
        <dbReference type="ChEBI" id="CHEBI:43474"/>
        <dbReference type="ChEBI" id="CHEBI:83898"/>
        <dbReference type="ChEBI" id="CHEBI:83900"/>
        <dbReference type="ChEBI" id="CHEBI:456216"/>
        <dbReference type="EC" id="6.3.2.9"/>
    </reaction>
</comment>
<dbReference type="AlphaFoldDB" id="A0A1T4VYW0"/>
<dbReference type="SUPFAM" id="SSF51984">
    <property type="entry name" value="MurCD N-terminal domain"/>
    <property type="match status" value="1"/>
</dbReference>
<feature type="binding site" evidence="9">
    <location>
        <begin position="121"/>
        <end position="127"/>
    </location>
    <ligand>
        <name>ATP</name>
        <dbReference type="ChEBI" id="CHEBI:30616"/>
    </ligand>
</feature>
<protein>
    <recommendedName>
        <fullName evidence="9 10">UDP-N-acetylmuramoylalanine--D-glutamate ligase</fullName>
        <ecNumber evidence="9 10">6.3.2.9</ecNumber>
    </recommendedName>
    <alternativeName>
        <fullName evidence="9">D-glutamic acid-adding enzyme</fullName>
    </alternativeName>
    <alternativeName>
        <fullName evidence="9">UDP-N-acetylmuramoyl-L-alanyl-D-glutamate synthetase</fullName>
    </alternativeName>
</protein>
<dbReference type="GO" id="GO:0005737">
    <property type="term" value="C:cytoplasm"/>
    <property type="evidence" value="ECO:0007669"/>
    <property type="project" value="UniProtKB-SubCell"/>
</dbReference>
<dbReference type="HAMAP" id="MF_00639">
    <property type="entry name" value="MurD"/>
    <property type="match status" value="1"/>
</dbReference>
<name>A0A1T4VYW0_9BACT</name>
<dbReference type="Gene3D" id="3.40.50.720">
    <property type="entry name" value="NAD(P)-binding Rossmann-like Domain"/>
    <property type="match status" value="1"/>
</dbReference>
<dbReference type="GO" id="GO:0008764">
    <property type="term" value="F:UDP-N-acetylmuramoylalanine-D-glutamate ligase activity"/>
    <property type="evidence" value="ECO:0007669"/>
    <property type="project" value="UniProtKB-UniRule"/>
</dbReference>
<dbReference type="InterPro" id="IPR036565">
    <property type="entry name" value="Mur-like_cat_sf"/>
</dbReference>
<keyword evidence="5 9" id="KW-0132">Cell division</keyword>
<accession>A0A1T4VYW0</accession>
<dbReference type="PANTHER" id="PTHR43692:SF1">
    <property type="entry name" value="UDP-N-ACETYLMURAMOYLALANINE--D-GLUTAMATE LIGASE"/>
    <property type="match status" value="1"/>
</dbReference>
<dbReference type="InterPro" id="IPR039648">
    <property type="entry name" value="DHPH_N"/>
</dbReference>
<evidence type="ECO:0000256" key="8">
    <source>
        <dbReference type="ARBA" id="ARBA00023306"/>
    </source>
</evidence>
<feature type="domain" description="Mur ligase central" evidence="13">
    <location>
        <begin position="119"/>
        <end position="235"/>
    </location>
</feature>
<evidence type="ECO:0000313" key="15">
    <source>
        <dbReference type="Proteomes" id="UP000189733"/>
    </source>
</evidence>
<evidence type="ECO:0000259" key="11">
    <source>
        <dbReference type="Pfam" id="PF00070"/>
    </source>
</evidence>
<dbReference type="GO" id="GO:0009252">
    <property type="term" value="P:peptidoglycan biosynthetic process"/>
    <property type="evidence" value="ECO:0007669"/>
    <property type="project" value="UniProtKB-UniRule"/>
</dbReference>
<feature type="domain" description="Pyridine nucleotide-disulphide oxidoreductase N-terminal" evidence="11">
    <location>
        <begin position="13"/>
        <end position="65"/>
    </location>
</feature>
<keyword evidence="9 10" id="KW-0961">Cell wall biogenesis/degradation</keyword>
<organism evidence="14 15">
    <name type="scientific">Desulfobaculum bizertense DSM 18034</name>
    <dbReference type="NCBI Taxonomy" id="1121442"/>
    <lineage>
        <taxon>Bacteria</taxon>
        <taxon>Pseudomonadati</taxon>
        <taxon>Thermodesulfobacteriota</taxon>
        <taxon>Desulfovibrionia</taxon>
        <taxon>Desulfovibrionales</taxon>
        <taxon>Desulfovibrionaceae</taxon>
        <taxon>Desulfobaculum</taxon>
    </lineage>
</organism>
<dbReference type="RefSeq" id="WP_078684486.1">
    <property type="nucleotide sequence ID" value="NZ_FUYA01000003.1"/>
</dbReference>
<evidence type="ECO:0000256" key="5">
    <source>
        <dbReference type="ARBA" id="ARBA00022618"/>
    </source>
</evidence>
<dbReference type="Pfam" id="PF00070">
    <property type="entry name" value="Pyr_redox"/>
    <property type="match status" value="1"/>
</dbReference>
<keyword evidence="3 9" id="KW-0963">Cytoplasm</keyword>
<keyword evidence="15" id="KW-1185">Reference proteome</keyword>
<evidence type="ECO:0000256" key="4">
    <source>
        <dbReference type="ARBA" id="ARBA00022598"/>
    </source>
</evidence>
<dbReference type="SUPFAM" id="SSF53244">
    <property type="entry name" value="MurD-like peptide ligases, peptide-binding domain"/>
    <property type="match status" value="1"/>
</dbReference>
<comment type="pathway">
    <text evidence="2 9 10">Cell wall biogenesis; peptidoglycan biosynthesis.</text>
</comment>
<evidence type="ECO:0000259" key="13">
    <source>
        <dbReference type="Pfam" id="PF08245"/>
    </source>
</evidence>
<sequence length="429" mass="47265">MRKELIGSEKGSRAVVVGAGKSGRDAARLLHELGADVNLLELMPKNVSVELQDECKDKGIALLTGPHKPEYFAGASRIVLSPGIPVGKIRECLPEGCTAELISELELAGRYATGKVLAITGTNGKTTTTSLCAHILREAGFRVFEGGNIGTPLSSYVLGDDEADVLVLEVSSFQAQNCTSFAPEVGVFLNLSVDHQDYHRDMQEYLDAKLNLFAHMSEDSFVILPEEMRSQLAEQPFTKAHRIYFESTDRFESELLPGEHNQCNMEAAFQALSRFGVSEREMRNALETYVPHPHRLERVGEKQGILFVNDSKATTLASVKAALEAFDRPILLLAGGKYKGGDLESLAPLIKRKVRALGLFGASRERFESAWEGLATMHWEPELGGAVRWLMTQAQEGDVMLLSPGTASFDLYDNYGQRGEHFRTLFQEL</sequence>
<dbReference type="InterPro" id="IPR036615">
    <property type="entry name" value="Mur_ligase_C_dom_sf"/>
</dbReference>
<keyword evidence="9 10" id="KW-0133">Cell shape</keyword>
<dbReference type="SUPFAM" id="SSF53623">
    <property type="entry name" value="MurD-like peptide ligases, catalytic domain"/>
    <property type="match status" value="1"/>
</dbReference>
<dbReference type="GO" id="GO:0004326">
    <property type="term" value="F:tetrahydrofolylpolyglutamate synthase activity"/>
    <property type="evidence" value="ECO:0007669"/>
    <property type="project" value="InterPro"/>
</dbReference>
<dbReference type="EC" id="6.3.2.9" evidence="9 10"/>
<evidence type="ECO:0000256" key="6">
    <source>
        <dbReference type="ARBA" id="ARBA00022741"/>
    </source>
</evidence>
<dbReference type="InterPro" id="IPR005762">
    <property type="entry name" value="MurD"/>
</dbReference>
<dbReference type="GO" id="GO:0051301">
    <property type="term" value="P:cell division"/>
    <property type="evidence" value="ECO:0007669"/>
    <property type="project" value="UniProtKB-KW"/>
</dbReference>
<evidence type="ECO:0000256" key="10">
    <source>
        <dbReference type="RuleBase" id="RU003664"/>
    </source>
</evidence>
<keyword evidence="9 10" id="KW-0573">Peptidoglycan synthesis</keyword>
<comment type="similarity">
    <text evidence="9">Belongs to the MurCDEF family.</text>
</comment>
<dbReference type="InterPro" id="IPR004101">
    <property type="entry name" value="Mur_ligase_C"/>
</dbReference>
<evidence type="ECO:0000313" key="14">
    <source>
        <dbReference type="EMBL" id="SKA69671.1"/>
    </source>
</evidence>
<dbReference type="Proteomes" id="UP000189733">
    <property type="component" value="Unassembled WGS sequence"/>
</dbReference>
<dbReference type="GO" id="GO:0008360">
    <property type="term" value="P:regulation of cell shape"/>
    <property type="evidence" value="ECO:0007669"/>
    <property type="project" value="UniProtKB-KW"/>
</dbReference>
<dbReference type="NCBIfam" id="TIGR01087">
    <property type="entry name" value="murD"/>
    <property type="match status" value="1"/>
</dbReference>
<comment type="function">
    <text evidence="9 10">Cell wall formation. Catalyzes the addition of glutamate to the nucleotide precursor UDP-N-acetylmuramoyl-L-alanine (UMA).</text>
</comment>
<dbReference type="UniPathway" id="UPA00219"/>
<dbReference type="PROSITE" id="PS01011">
    <property type="entry name" value="FOLYLPOLYGLU_SYNT_1"/>
    <property type="match status" value="1"/>
</dbReference>
<evidence type="ECO:0000256" key="2">
    <source>
        <dbReference type="ARBA" id="ARBA00004752"/>
    </source>
</evidence>
<comment type="subcellular location">
    <subcellularLocation>
        <location evidence="1 9 10">Cytoplasm</location>
    </subcellularLocation>
</comment>
<feature type="domain" description="Mur ligase C-terminal" evidence="12">
    <location>
        <begin position="294"/>
        <end position="404"/>
    </location>
</feature>
<dbReference type="InterPro" id="IPR018109">
    <property type="entry name" value="Folylpolyglutamate_synth_CS"/>
</dbReference>
<evidence type="ECO:0000256" key="7">
    <source>
        <dbReference type="ARBA" id="ARBA00022840"/>
    </source>
</evidence>
<keyword evidence="4 9" id="KW-0436">Ligase</keyword>
<keyword evidence="8 9" id="KW-0131">Cell cycle</keyword>
<dbReference type="Pfam" id="PF02875">
    <property type="entry name" value="Mur_ligase_C"/>
    <property type="match status" value="1"/>
</dbReference>
<evidence type="ECO:0000256" key="1">
    <source>
        <dbReference type="ARBA" id="ARBA00004496"/>
    </source>
</evidence>
<dbReference type="GO" id="GO:0071555">
    <property type="term" value="P:cell wall organization"/>
    <property type="evidence" value="ECO:0007669"/>
    <property type="project" value="UniProtKB-KW"/>
</dbReference>
<keyword evidence="7 9" id="KW-0067">ATP-binding</keyword>
<dbReference type="GO" id="GO:0005524">
    <property type="term" value="F:ATP binding"/>
    <property type="evidence" value="ECO:0007669"/>
    <property type="project" value="UniProtKB-UniRule"/>
</dbReference>
<proteinExistence type="inferred from homology"/>
<dbReference type="PANTHER" id="PTHR43692">
    <property type="entry name" value="UDP-N-ACETYLMURAMOYLALANINE--D-GLUTAMATE LIGASE"/>
    <property type="match status" value="1"/>
</dbReference>
<evidence type="ECO:0000256" key="9">
    <source>
        <dbReference type="HAMAP-Rule" id="MF_00639"/>
    </source>
</evidence>
<gene>
    <name evidence="9" type="primary">murD</name>
    <name evidence="14" type="ORF">SAMN02745702_01187</name>
</gene>
<dbReference type="Gene3D" id="3.40.1190.10">
    <property type="entry name" value="Mur-like, catalytic domain"/>
    <property type="match status" value="1"/>
</dbReference>
<dbReference type="Gene3D" id="3.90.190.20">
    <property type="entry name" value="Mur ligase, C-terminal domain"/>
    <property type="match status" value="1"/>
</dbReference>
<evidence type="ECO:0000256" key="3">
    <source>
        <dbReference type="ARBA" id="ARBA00022490"/>
    </source>
</evidence>
<dbReference type="Pfam" id="PF08245">
    <property type="entry name" value="Mur_ligase_M"/>
    <property type="match status" value="1"/>
</dbReference>
<keyword evidence="6 9" id="KW-0547">Nucleotide-binding</keyword>
<dbReference type="EMBL" id="FUYA01000003">
    <property type="protein sequence ID" value="SKA69671.1"/>
    <property type="molecule type" value="Genomic_DNA"/>
</dbReference>
<evidence type="ECO:0000259" key="12">
    <source>
        <dbReference type="Pfam" id="PF02875"/>
    </source>
</evidence>